<evidence type="ECO:0000256" key="1">
    <source>
        <dbReference type="SAM" id="MobiDB-lite"/>
    </source>
</evidence>
<accession>A0A915IH00</accession>
<evidence type="ECO:0000313" key="3">
    <source>
        <dbReference type="WBParaSite" id="nRc.2.0.1.t12616-RA"/>
    </source>
</evidence>
<dbReference type="Proteomes" id="UP000887565">
    <property type="component" value="Unplaced"/>
</dbReference>
<sequence>MQQFQQQAALQPPQPTQAITGPTQTLHQGQFTNQQPQKDYSSVMVARQSQMNPLGLIDQ</sequence>
<feature type="compositionally biased region" description="Low complexity" evidence="1">
    <location>
        <begin position="1"/>
        <end position="11"/>
    </location>
</feature>
<organism evidence="2 3">
    <name type="scientific">Romanomermis culicivorax</name>
    <name type="common">Nematode worm</name>
    <dbReference type="NCBI Taxonomy" id="13658"/>
    <lineage>
        <taxon>Eukaryota</taxon>
        <taxon>Metazoa</taxon>
        <taxon>Ecdysozoa</taxon>
        <taxon>Nematoda</taxon>
        <taxon>Enoplea</taxon>
        <taxon>Dorylaimia</taxon>
        <taxon>Mermithida</taxon>
        <taxon>Mermithoidea</taxon>
        <taxon>Mermithidae</taxon>
        <taxon>Romanomermis</taxon>
    </lineage>
</organism>
<keyword evidence="2" id="KW-1185">Reference proteome</keyword>
<name>A0A915IH00_ROMCU</name>
<feature type="compositionally biased region" description="Polar residues" evidence="1">
    <location>
        <begin position="19"/>
        <end position="40"/>
    </location>
</feature>
<feature type="region of interest" description="Disordered" evidence="1">
    <location>
        <begin position="1"/>
        <end position="42"/>
    </location>
</feature>
<proteinExistence type="predicted"/>
<protein>
    <submittedName>
        <fullName evidence="3">TATA-box binding protein</fullName>
    </submittedName>
</protein>
<dbReference type="AlphaFoldDB" id="A0A915IH00"/>
<reference evidence="3" key="1">
    <citation type="submission" date="2022-11" db="UniProtKB">
        <authorList>
            <consortium name="WormBaseParasite"/>
        </authorList>
    </citation>
    <scope>IDENTIFICATION</scope>
</reference>
<dbReference type="WBParaSite" id="nRc.2.0.1.t12616-RA">
    <property type="protein sequence ID" value="nRc.2.0.1.t12616-RA"/>
    <property type="gene ID" value="nRc.2.0.1.g12616"/>
</dbReference>
<evidence type="ECO:0000313" key="2">
    <source>
        <dbReference type="Proteomes" id="UP000887565"/>
    </source>
</evidence>